<dbReference type="Pfam" id="PF05227">
    <property type="entry name" value="CHASE3"/>
    <property type="match status" value="1"/>
</dbReference>
<feature type="transmembrane region" description="Helical" evidence="9">
    <location>
        <begin position="6"/>
        <end position="29"/>
    </location>
</feature>
<reference evidence="14" key="1">
    <citation type="submission" date="2018-09" db="EMBL/GenBank/DDBJ databases">
        <authorList>
            <person name="Zhu H."/>
        </authorList>
    </citation>
    <scope>NUCLEOTIDE SEQUENCE [LARGE SCALE GENOMIC DNA]</scope>
    <source>
        <strain evidence="14">K1S02-23</strain>
    </source>
</reference>
<keyword evidence="9" id="KW-0472">Membrane</keyword>
<dbReference type="Gene3D" id="1.20.5.1930">
    <property type="match status" value="1"/>
</dbReference>
<dbReference type="Pfam" id="PF07730">
    <property type="entry name" value="HisKA_3"/>
    <property type="match status" value="1"/>
</dbReference>
<dbReference type="InterPro" id="IPR011712">
    <property type="entry name" value="Sig_transdc_His_kin_sub3_dim/P"/>
</dbReference>
<keyword evidence="7" id="KW-0067">ATP-binding</keyword>
<comment type="catalytic activity">
    <reaction evidence="1">
        <text>ATP + protein L-histidine = ADP + protein N-phospho-L-histidine.</text>
        <dbReference type="EC" id="2.7.13.3"/>
    </reaction>
</comment>
<evidence type="ECO:0000313" key="14">
    <source>
        <dbReference type="Proteomes" id="UP000266327"/>
    </source>
</evidence>
<keyword evidence="5" id="KW-0547">Nucleotide-binding</keyword>
<comment type="caution">
    <text evidence="13">The sequence shown here is derived from an EMBL/GenBank/DDBJ whole genome shotgun (WGS) entry which is preliminary data.</text>
</comment>
<evidence type="ECO:0000259" key="12">
    <source>
        <dbReference type="PROSITE" id="PS50113"/>
    </source>
</evidence>
<dbReference type="PROSITE" id="PS50113">
    <property type="entry name" value="PAC"/>
    <property type="match status" value="2"/>
</dbReference>
<keyword evidence="9" id="KW-0812">Transmembrane</keyword>
<evidence type="ECO:0000256" key="7">
    <source>
        <dbReference type="ARBA" id="ARBA00022840"/>
    </source>
</evidence>
<evidence type="ECO:0000259" key="10">
    <source>
        <dbReference type="PROSITE" id="PS50109"/>
    </source>
</evidence>
<accession>A0A3A3G7S3</accession>
<dbReference type="PANTHER" id="PTHR24421">
    <property type="entry name" value="NITRATE/NITRITE SENSOR PROTEIN NARX-RELATED"/>
    <property type="match status" value="1"/>
</dbReference>
<dbReference type="Gene3D" id="3.30.565.10">
    <property type="entry name" value="Histidine kinase-like ATPase, C-terminal domain"/>
    <property type="match status" value="1"/>
</dbReference>
<dbReference type="InterPro" id="IPR003594">
    <property type="entry name" value="HATPase_dom"/>
</dbReference>
<evidence type="ECO:0000256" key="4">
    <source>
        <dbReference type="ARBA" id="ARBA00022679"/>
    </source>
</evidence>
<keyword evidence="6" id="KW-0418">Kinase</keyword>
<keyword evidence="8" id="KW-0902">Two-component regulatory system</keyword>
<dbReference type="AlphaFoldDB" id="A0A3A3G7S3"/>
<keyword evidence="3" id="KW-0597">Phosphoprotein</keyword>
<dbReference type="SMART" id="SM00387">
    <property type="entry name" value="HATPase_c"/>
    <property type="match status" value="1"/>
</dbReference>
<dbReference type="PROSITE" id="PS50112">
    <property type="entry name" value="PAS"/>
    <property type="match status" value="1"/>
</dbReference>
<evidence type="ECO:0000256" key="5">
    <source>
        <dbReference type="ARBA" id="ARBA00022741"/>
    </source>
</evidence>
<protein>
    <recommendedName>
        <fullName evidence="2">histidine kinase</fullName>
        <ecNumber evidence="2">2.7.13.3</ecNumber>
    </recommendedName>
</protein>
<evidence type="ECO:0000313" key="13">
    <source>
        <dbReference type="EMBL" id="RJG02799.1"/>
    </source>
</evidence>
<dbReference type="EMBL" id="QYUQ01000002">
    <property type="protein sequence ID" value="RJG02799.1"/>
    <property type="molecule type" value="Genomic_DNA"/>
</dbReference>
<feature type="domain" description="PAC" evidence="12">
    <location>
        <begin position="461"/>
        <end position="513"/>
    </location>
</feature>
<dbReference type="CDD" id="cd00130">
    <property type="entry name" value="PAS"/>
    <property type="match status" value="2"/>
</dbReference>
<evidence type="ECO:0000259" key="11">
    <source>
        <dbReference type="PROSITE" id="PS50112"/>
    </source>
</evidence>
<dbReference type="InterPro" id="IPR013656">
    <property type="entry name" value="PAS_4"/>
</dbReference>
<dbReference type="Pfam" id="PF08447">
    <property type="entry name" value="PAS_3"/>
    <property type="match status" value="1"/>
</dbReference>
<evidence type="ECO:0000256" key="1">
    <source>
        <dbReference type="ARBA" id="ARBA00000085"/>
    </source>
</evidence>
<keyword evidence="4" id="KW-0808">Transferase</keyword>
<dbReference type="GO" id="GO:0005524">
    <property type="term" value="F:ATP binding"/>
    <property type="evidence" value="ECO:0007669"/>
    <property type="project" value="UniProtKB-KW"/>
</dbReference>
<dbReference type="Gene3D" id="3.30.450.20">
    <property type="entry name" value="PAS domain"/>
    <property type="match status" value="2"/>
</dbReference>
<dbReference type="SUPFAM" id="SSF55874">
    <property type="entry name" value="ATPase domain of HSP90 chaperone/DNA topoisomerase II/histidine kinase"/>
    <property type="match status" value="1"/>
</dbReference>
<evidence type="ECO:0000256" key="2">
    <source>
        <dbReference type="ARBA" id="ARBA00012438"/>
    </source>
</evidence>
<dbReference type="EC" id="2.7.13.3" evidence="2"/>
<dbReference type="NCBIfam" id="TIGR00229">
    <property type="entry name" value="sensory_box"/>
    <property type="match status" value="2"/>
</dbReference>
<dbReference type="SMART" id="SM00086">
    <property type="entry name" value="PAC"/>
    <property type="match status" value="2"/>
</dbReference>
<dbReference type="GO" id="GO:0046983">
    <property type="term" value="F:protein dimerization activity"/>
    <property type="evidence" value="ECO:0007669"/>
    <property type="project" value="InterPro"/>
</dbReference>
<keyword evidence="14" id="KW-1185">Reference proteome</keyword>
<feature type="domain" description="PAS" evidence="11">
    <location>
        <begin position="216"/>
        <end position="290"/>
    </location>
</feature>
<gene>
    <name evidence="13" type="ORF">D3878_15430</name>
</gene>
<dbReference type="Pfam" id="PF02518">
    <property type="entry name" value="HATPase_c"/>
    <property type="match status" value="1"/>
</dbReference>
<evidence type="ECO:0000256" key="6">
    <source>
        <dbReference type="ARBA" id="ARBA00022777"/>
    </source>
</evidence>
<proteinExistence type="predicted"/>
<dbReference type="InterPro" id="IPR001610">
    <property type="entry name" value="PAC"/>
</dbReference>
<feature type="domain" description="Histidine kinase" evidence="10">
    <location>
        <begin position="532"/>
        <end position="725"/>
    </location>
</feature>
<dbReference type="InterPro" id="IPR000014">
    <property type="entry name" value="PAS"/>
</dbReference>
<keyword evidence="9" id="KW-1133">Transmembrane helix</keyword>
<sequence>MKKWSINQLVLTGFMAGVLFLALLAGIAWDSMMTSEKLDAAVDRSKAVLIATEKISSSMALAVAAHHGYMLNGDNASLLQHDAALEALQASFDNLAELARDDPTLLSYLGHLRQVIPVRVENMKLARSHLGTTQAAHQLNAGDAYSERLRDILSLVTIHETQLQQRYAIEERAGMHRIKVSAALLLFFLALLLAGLYLLINRHLRRDEARLELEKNEALLRQILELLPVGVLVVGRDNQLNLFNPAASEIWGPVPPELQNGPLSYQVWHYDSGEKIDPSEYGLVRALSHGEVTLNRECEIMRPDGQHRILRASSMPLRDREQQIIGAITINMDLTDLKRTEKALQAAHDALEARVAMRTRELVVANAQLVSQIEVRRRAEDALRQTQNVLTIAQRVAHVGSWEINLATQEAQWSDEFFRICGLKPGAVKPSIPAGFELIHPDDRRRISAIVGAAIQERREYSSTLRVVRPDGSIRHVRLQGEPISRGDALPTIFIGSMLDITEHTQNEEMLRQLAVHQEVIKEDERKRIAREIHDEMGQNLLALRIDVSMLHARTAATHPRLHRKLDTVLANIDNTIKSVRTIINNLRPVVLDLGLHASFQWQIQEFQRRTGITCDLFAKADELDQGLSEVQTTTLFRILQESLTNVARHANASCVNIALNRKGGKLQMRIADDGVGMYPSDRRKSKSFGLIGIRERVSAIGGELTLESTLGQGTVLVIAIPLISDISLDESLQPQRLQA</sequence>
<dbReference type="InterPro" id="IPR005467">
    <property type="entry name" value="His_kinase_dom"/>
</dbReference>
<dbReference type="InterPro" id="IPR013655">
    <property type="entry name" value="PAS_fold_3"/>
</dbReference>
<dbReference type="InterPro" id="IPR035965">
    <property type="entry name" value="PAS-like_dom_sf"/>
</dbReference>
<dbReference type="Pfam" id="PF08448">
    <property type="entry name" value="PAS_4"/>
    <property type="match status" value="1"/>
</dbReference>
<dbReference type="InterPro" id="IPR050482">
    <property type="entry name" value="Sensor_HK_TwoCompSys"/>
</dbReference>
<dbReference type="GO" id="GO:0016020">
    <property type="term" value="C:membrane"/>
    <property type="evidence" value="ECO:0007669"/>
    <property type="project" value="InterPro"/>
</dbReference>
<evidence type="ECO:0000256" key="8">
    <source>
        <dbReference type="ARBA" id="ARBA00023012"/>
    </source>
</evidence>
<dbReference type="Proteomes" id="UP000266327">
    <property type="component" value="Unassembled WGS sequence"/>
</dbReference>
<dbReference type="GO" id="GO:0000155">
    <property type="term" value="F:phosphorelay sensor kinase activity"/>
    <property type="evidence" value="ECO:0007669"/>
    <property type="project" value="InterPro"/>
</dbReference>
<dbReference type="InterPro" id="IPR007891">
    <property type="entry name" value="CHASE3"/>
</dbReference>
<organism evidence="13 14">
    <name type="scientific">Noviherbaspirillum sedimenti</name>
    <dbReference type="NCBI Taxonomy" id="2320865"/>
    <lineage>
        <taxon>Bacteria</taxon>
        <taxon>Pseudomonadati</taxon>
        <taxon>Pseudomonadota</taxon>
        <taxon>Betaproteobacteria</taxon>
        <taxon>Burkholderiales</taxon>
        <taxon>Oxalobacteraceae</taxon>
        <taxon>Noviherbaspirillum</taxon>
    </lineage>
</organism>
<evidence type="ECO:0000256" key="3">
    <source>
        <dbReference type="ARBA" id="ARBA00022553"/>
    </source>
</evidence>
<dbReference type="CDD" id="cd16917">
    <property type="entry name" value="HATPase_UhpB-NarQ-NarX-like"/>
    <property type="match status" value="1"/>
</dbReference>
<dbReference type="InterPro" id="IPR036890">
    <property type="entry name" value="HATPase_C_sf"/>
</dbReference>
<dbReference type="SUPFAM" id="SSF55785">
    <property type="entry name" value="PYP-like sensor domain (PAS domain)"/>
    <property type="match status" value="2"/>
</dbReference>
<dbReference type="Gene3D" id="2.10.70.100">
    <property type="match status" value="1"/>
</dbReference>
<evidence type="ECO:0000256" key="9">
    <source>
        <dbReference type="SAM" id="Phobius"/>
    </source>
</evidence>
<dbReference type="PANTHER" id="PTHR24421:SF10">
    <property type="entry name" value="NITRATE_NITRITE SENSOR PROTEIN NARQ"/>
    <property type="match status" value="1"/>
</dbReference>
<name>A0A3A3G7S3_9BURK</name>
<feature type="domain" description="PAC" evidence="12">
    <location>
        <begin position="294"/>
        <end position="346"/>
    </location>
</feature>
<feature type="transmembrane region" description="Helical" evidence="9">
    <location>
        <begin position="182"/>
        <end position="200"/>
    </location>
</feature>
<dbReference type="SMART" id="SM00091">
    <property type="entry name" value="PAS"/>
    <property type="match status" value="2"/>
</dbReference>
<dbReference type="PROSITE" id="PS50109">
    <property type="entry name" value="HIS_KIN"/>
    <property type="match status" value="1"/>
</dbReference>
<dbReference type="InterPro" id="IPR000700">
    <property type="entry name" value="PAS-assoc_C"/>
</dbReference>